<dbReference type="AlphaFoldDB" id="A0A812B7F3"/>
<sequence>MSNVRTDANSILLVALLSMASWLLVSFVSVFPAGTGGDVGYDRGGDGGRARVVAIDSVINGCEQQRAKLPNNSLDFFFDITDGKVSSIFYIWAGGRVIFVIPFSTRVVVRYFILFFFHFLSLTFFIYSFSFFLFSFFLSFLLFFPFYLCFDIFFLKFLYLIRFLFRFILFLSFFLSFIFLQSSIFFFY</sequence>
<feature type="transmembrane region" description="Helical" evidence="1">
    <location>
        <begin position="167"/>
        <end position="187"/>
    </location>
</feature>
<dbReference type="EMBL" id="CAHIKZ030000380">
    <property type="protein sequence ID" value="CAE1171323.1"/>
    <property type="molecule type" value="Genomic_DNA"/>
</dbReference>
<keyword evidence="1" id="KW-0812">Transmembrane</keyword>
<keyword evidence="1" id="KW-1133">Transmembrane helix</keyword>
<feature type="transmembrane region" description="Helical" evidence="1">
    <location>
        <begin position="87"/>
        <end position="104"/>
    </location>
</feature>
<protein>
    <submittedName>
        <fullName evidence="2">Uncharacterized protein</fullName>
    </submittedName>
</protein>
<evidence type="ECO:0000313" key="2">
    <source>
        <dbReference type="EMBL" id="CAE1171323.1"/>
    </source>
</evidence>
<reference evidence="2" key="1">
    <citation type="submission" date="2021-01" db="EMBL/GenBank/DDBJ databases">
        <authorList>
            <person name="Li R."/>
            <person name="Bekaert M."/>
        </authorList>
    </citation>
    <scope>NUCLEOTIDE SEQUENCE</scope>
    <source>
        <strain evidence="2">Farmed</strain>
    </source>
</reference>
<feature type="transmembrane region" description="Helical" evidence="1">
    <location>
        <begin position="111"/>
        <end position="130"/>
    </location>
</feature>
<feature type="transmembrane region" description="Helical" evidence="1">
    <location>
        <begin position="136"/>
        <end position="155"/>
    </location>
</feature>
<evidence type="ECO:0000256" key="1">
    <source>
        <dbReference type="SAM" id="Phobius"/>
    </source>
</evidence>
<evidence type="ECO:0000313" key="3">
    <source>
        <dbReference type="Proteomes" id="UP000597762"/>
    </source>
</evidence>
<dbReference type="Proteomes" id="UP000597762">
    <property type="component" value="Unassembled WGS sequence"/>
</dbReference>
<keyword evidence="3" id="KW-1185">Reference proteome</keyword>
<accession>A0A812B7F3</accession>
<proteinExistence type="predicted"/>
<keyword evidence="1" id="KW-0472">Membrane</keyword>
<gene>
    <name evidence="2" type="ORF">SPHA_11529</name>
</gene>
<name>A0A812B7F3_ACAPH</name>
<feature type="transmembrane region" description="Helical" evidence="1">
    <location>
        <begin position="12"/>
        <end position="33"/>
    </location>
</feature>
<organism evidence="2 3">
    <name type="scientific">Acanthosepion pharaonis</name>
    <name type="common">Pharaoh cuttlefish</name>
    <name type="synonym">Sepia pharaonis</name>
    <dbReference type="NCBI Taxonomy" id="158019"/>
    <lineage>
        <taxon>Eukaryota</taxon>
        <taxon>Metazoa</taxon>
        <taxon>Spiralia</taxon>
        <taxon>Lophotrochozoa</taxon>
        <taxon>Mollusca</taxon>
        <taxon>Cephalopoda</taxon>
        <taxon>Coleoidea</taxon>
        <taxon>Decapodiformes</taxon>
        <taxon>Sepiida</taxon>
        <taxon>Sepiina</taxon>
        <taxon>Sepiidae</taxon>
        <taxon>Acanthosepion</taxon>
    </lineage>
</organism>
<comment type="caution">
    <text evidence="2">The sequence shown here is derived from an EMBL/GenBank/DDBJ whole genome shotgun (WGS) entry which is preliminary data.</text>
</comment>